<feature type="chain" id="PRO_5020687439" description="DUF5642 domain-containing protein" evidence="1">
    <location>
        <begin position="22"/>
        <end position="247"/>
    </location>
</feature>
<evidence type="ECO:0000313" key="2">
    <source>
        <dbReference type="EMBL" id="TCC12250.1"/>
    </source>
</evidence>
<dbReference type="Proteomes" id="UP000292346">
    <property type="component" value="Unassembled WGS sequence"/>
</dbReference>
<dbReference type="RefSeq" id="WP_131337518.1">
    <property type="nucleotide sequence ID" value="NZ_SJJZ01000001.1"/>
</dbReference>
<evidence type="ECO:0000313" key="3">
    <source>
        <dbReference type="Proteomes" id="UP000292346"/>
    </source>
</evidence>
<gene>
    <name evidence="2" type="ORF">E0H45_13865</name>
</gene>
<sequence>MTRWLLAAGCLALAGCTTQTADPIPSPTTAVFTPVPRASTTPKPPAKFHFTTEQLVNALPASFQGAPLSQSRNVYPPPSNSTVRWDPLSKWKVSPEVCRNVIRYRGIPGLPGDFVDPSTPSAAVVATVGPIAVTESQQVSVAVVELPPALGDRLMDQRLPTPPECAHVLLDGQERASVVERALPEYGVRARYVVRTFPVGEQTVIERSLQYRTDQYVVAVRLDAFDNPVAAFLAFAAKTRDGLKTLS</sequence>
<dbReference type="AlphaFoldDB" id="A0A4R0HQG2"/>
<dbReference type="PROSITE" id="PS51257">
    <property type="entry name" value="PROKAR_LIPOPROTEIN"/>
    <property type="match status" value="1"/>
</dbReference>
<feature type="signal peptide" evidence="1">
    <location>
        <begin position="1"/>
        <end position="21"/>
    </location>
</feature>
<comment type="caution">
    <text evidence="2">The sequence shown here is derived from an EMBL/GenBank/DDBJ whole genome shotgun (WGS) entry which is preliminary data.</text>
</comment>
<accession>A0A4R0HQG2</accession>
<evidence type="ECO:0000256" key="1">
    <source>
        <dbReference type="SAM" id="SignalP"/>
    </source>
</evidence>
<organism evidence="2 3">
    <name type="scientific">Kribbella soli</name>
    <dbReference type="NCBI Taxonomy" id="1124743"/>
    <lineage>
        <taxon>Bacteria</taxon>
        <taxon>Bacillati</taxon>
        <taxon>Actinomycetota</taxon>
        <taxon>Actinomycetes</taxon>
        <taxon>Propionibacteriales</taxon>
        <taxon>Kribbellaceae</taxon>
        <taxon>Kribbella</taxon>
    </lineage>
</organism>
<reference evidence="2 3" key="1">
    <citation type="submission" date="2019-02" db="EMBL/GenBank/DDBJ databases">
        <title>Kribbella capetownensis sp. nov. and Kribbella speibonae sp. nov., isolated from soil.</title>
        <authorList>
            <person name="Curtis S.M."/>
            <person name="Norton I."/>
            <person name="Everest G.J."/>
            <person name="Meyers P.R."/>
        </authorList>
    </citation>
    <scope>NUCLEOTIDE SEQUENCE [LARGE SCALE GENOMIC DNA]</scope>
    <source>
        <strain evidence="2 3">KCTC 29219</strain>
    </source>
</reference>
<keyword evidence="1" id="KW-0732">Signal</keyword>
<keyword evidence="3" id="KW-1185">Reference proteome</keyword>
<evidence type="ECO:0008006" key="4">
    <source>
        <dbReference type="Google" id="ProtNLM"/>
    </source>
</evidence>
<name>A0A4R0HQG2_9ACTN</name>
<dbReference type="EMBL" id="SJJZ01000001">
    <property type="protein sequence ID" value="TCC12250.1"/>
    <property type="molecule type" value="Genomic_DNA"/>
</dbReference>
<protein>
    <recommendedName>
        <fullName evidence="4">DUF5642 domain-containing protein</fullName>
    </recommendedName>
</protein>
<proteinExistence type="predicted"/>
<dbReference type="OrthoDB" id="3818351at2"/>